<feature type="region of interest" description="Disordered" evidence="1">
    <location>
        <begin position="244"/>
        <end position="275"/>
    </location>
</feature>
<organism evidence="2 3">
    <name type="scientific">Mytilus edulis</name>
    <name type="common">Blue mussel</name>
    <dbReference type="NCBI Taxonomy" id="6550"/>
    <lineage>
        <taxon>Eukaryota</taxon>
        <taxon>Metazoa</taxon>
        <taxon>Spiralia</taxon>
        <taxon>Lophotrochozoa</taxon>
        <taxon>Mollusca</taxon>
        <taxon>Bivalvia</taxon>
        <taxon>Autobranchia</taxon>
        <taxon>Pteriomorphia</taxon>
        <taxon>Mytilida</taxon>
        <taxon>Mytiloidea</taxon>
        <taxon>Mytilidae</taxon>
        <taxon>Mytilinae</taxon>
        <taxon>Mytilus</taxon>
    </lineage>
</organism>
<keyword evidence="3" id="KW-1185">Reference proteome</keyword>
<sequence>MLKIKEKKEKISAYLKENIREISPLEKDVLTFLEYTARTLFRLFDIHISLDEKMDRLEISSTTYCNLRRQMQRRYFDGYERNTFLPIDIIPEKGQMGKERGNTIYTGCERMFPCDEFVKKHVRNRECRVCKIVKHHLQLDGTWTEQRRERDFCRKIEHSVNEYEYEEHDKLLRSLRFRNTDGTSVTKTEIHTALNQCSIIYRNGHGYNLHSDNDDELNDSEDVKIGEIEEHNLGTRRKRKSFGKFMRKHEENQKTHIPRNSRINRKHMKRCRSSE</sequence>
<dbReference type="EMBL" id="CAJPWZ010001142">
    <property type="protein sequence ID" value="CAG2209269.1"/>
    <property type="molecule type" value="Genomic_DNA"/>
</dbReference>
<dbReference type="OrthoDB" id="26838at2759"/>
<evidence type="ECO:0000313" key="2">
    <source>
        <dbReference type="EMBL" id="CAG2209269.1"/>
    </source>
</evidence>
<gene>
    <name evidence="2" type="ORF">MEDL_23357</name>
</gene>
<accession>A0A8S3RJ63</accession>
<protein>
    <submittedName>
        <fullName evidence="2">Uncharacterized protein</fullName>
    </submittedName>
</protein>
<name>A0A8S3RJ63_MYTED</name>
<evidence type="ECO:0000313" key="3">
    <source>
        <dbReference type="Proteomes" id="UP000683360"/>
    </source>
</evidence>
<feature type="compositionally biased region" description="Basic residues" evidence="1">
    <location>
        <begin position="256"/>
        <end position="275"/>
    </location>
</feature>
<dbReference type="Proteomes" id="UP000683360">
    <property type="component" value="Unassembled WGS sequence"/>
</dbReference>
<comment type="caution">
    <text evidence="2">The sequence shown here is derived from an EMBL/GenBank/DDBJ whole genome shotgun (WGS) entry which is preliminary data.</text>
</comment>
<evidence type="ECO:0000256" key="1">
    <source>
        <dbReference type="SAM" id="MobiDB-lite"/>
    </source>
</evidence>
<reference evidence="2" key="1">
    <citation type="submission" date="2021-03" db="EMBL/GenBank/DDBJ databases">
        <authorList>
            <person name="Bekaert M."/>
        </authorList>
    </citation>
    <scope>NUCLEOTIDE SEQUENCE</scope>
</reference>
<dbReference type="AlphaFoldDB" id="A0A8S3RJ63"/>
<proteinExistence type="predicted"/>